<sequence length="410" mass="44411">MPSIFWLKNDQPVQLSCGGEHTAVITENGRLLMFGGNTWGQLGLGFKPAASKPASVKALKSEKAKLVACGRDHTIVCTWRGSVYGAGSNQEGQLGLGHCNNTTSFHLLHPFCDHAPIKMLSAGCNTSAALTEDGRLFMWGDNSVGQIGLGDEGFAAEPREVNVGEAVTWVSCGYQHSAFVTADGALYTFGESANGRLGLQGEQLANHRFPQRVQGILGRVIQVSCGGEHTVTLTEESVYTFGRGQYGQLGHGTFLFEIDLPKPLEHFSNSSIKHIACGESHTAVITNSGHLYTFGDGRHGKLGLGEEDFINQFSPTLCTRFLKHNVQLVSCGGNHMLILAAPRPPESQDVLLEKDNTITDNSLESSYSDILLLDASIDPYLLIPLSALSARARHREKVRTYILVLIFQTK</sequence>
<evidence type="ECO:0000256" key="9">
    <source>
        <dbReference type="ARBA" id="ARBA00022658"/>
    </source>
</evidence>
<dbReference type="InterPro" id="IPR000408">
    <property type="entry name" value="Reg_chr_condens"/>
</dbReference>
<dbReference type="FunFam" id="2.130.10.30:FF:000013">
    <property type="entry name" value="Retinitis pigmentosa GTPase regulator isoform 1"/>
    <property type="match status" value="1"/>
</dbReference>
<keyword evidence="9" id="KW-0344">Guanine-nucleotide releasing factor</keyword>
<evidence type="ECO:0000256" key="15">
    <source>
        <dbReference type="ARBA" id="ARBA00023212"/>
    </source>
</evidence>
<protein>
    <recommendedName>
        <fullName evidence="20">X-linked retinitis pigmentosa GTPase regulator</fullName>
    </recommendedName>
</protein>
<evidence type="ECO:0000256" key="16">
    <source>
        <dbReference type="ARBA" id="ARBA00023273"/>
    </source>
</evidence>
<feature type="repeat" description="RCC1" evidence="21">
    <location>
        <begin position="236"/>
        <end position="288"/>
    </location>
</feature>
<dbReference type="InterPro" id="IPR009091">
    <property type="entry name" value="RCC1/BLIP-II"/>
</dbReference>
<dbReference type="PROSITE" id="PS00626">
    <property type="entry name" value="RCC1_2"/>
    <property type="match status" value="4"/>
</dbReference>
<dbReference type="InParanoid" id="A0A671VL70"/>
<dbReference type="GO" id="GO:0005813">
    <property type="term" value="C:centrosome"/>
    <property type="evidence" value="ECO:0007669"/>
    <property type="project" value="UniProtKB-SubCell"/>
</dbReference>
<keyword evidence="5" id="KW-0488">Methylation</keyword>
<evidence type="ECO:0000256" key="19">
    <source>
        <dbReference type="ARBA" id="ARBA00023305"/>
    </source>
</evidence>
<dbReference type="AlphaFoldDB" id="A0A671VL70"/>
<evidence type="ECO:0000256" key="18">
    <source>
        <dbReference type="ARBA" id="ARBA00023289"/>
    </source>
</evidence>
<keyword evidence="8" id="KW-0716">Sensory transduction</keyword>
<name>A0A671VL70_SPAAU</name>
<feature type="domain" description="RCC1-like" evidence="22">
    <location>
        <begin position="6"/>
        <end position="338"/>
    </location>
</feature>
<keyword evidence="17" id="KW-0449">Lipoprotein</keyword>
<dbReference type="InterPro" id="IPR058923">
    <property type="entry name" value="RCC1-like_dom"/>
</dbReference>
<feature type="repeat" description="RCC1" evidence="21">
    <location>
        <begin position="184"/>
        <end position="236"/>
    </location>
</feature>
<dbReference type="OMA" id="LENHENA"/>
<proteinExistence type="predicted"/>
<dbReference type="GO" id="GO:0005794">
    <property type="term" value="C:Golgi apparatus"/>
    <property type="evidence" value="ECO:0007669"/>
    <property type="project" value="UniProtKB-SubCell"/>
</dbReference>
<evidence type="ECO:0000256" key="21">
    <source>
        <dbReference type="PROSITE-ProRule" id="PRU00235"/>
    </source>
</evidence>
<feature type="repeat" description="RCC1" evidence="21">
    <location>
        <begin position="81"/>
        <end position="133"/>
    </location>
</feature>
<feature type="repeat" description="RCC1" evidence="21">
    <location>
        <begin position="29"/>
        <end position="80"/>
    </location>
</feature>
<dbReference type="GeneTree" id="ENSGT00940000159616"/>
<evidence type="ECO:0000256" key="10">
    <source>
        <dbReference type="ARBA" id="ARBA00022737"/>
    </source>
</evidence>
<evidence type="ECO:0000313" key="24">
    <source>
        <dbReference type="Proteomes" id="UP000472265"/>
    </source>
</evidence>
<evidence type="ECO:0000256" key="6">
    <source>
        <dbReference type="ARBA" id="ARBA00022490"/>
    </source>
</evidence>
<evidence type="ECO:0000256" key="14">
    <source>
        <dbReference type="ARBA" id="ARBA00023069"/>
    </source>
</evidence>
<keyword evidence="10" id="KW-0677">Repeat</keyword>
<keyword evidence="12" id="KW-0282">Flagellum</keyword>
<keyword evidence="7" id="KW-0597">Phosphoprotein</keyword>
<dbReference type="Proteomes" id="UP000472265">
    <property type="component" value="Chromosome 9"/>
</dbReference>
<evidence type="ECO:0000259" key="22">
    <source>
        <dbReference type="Pfam" id="PF25390"/>
    </source>
</evidence>
<keyword evidence="19" id="KW-0844">Vision</keyword>
<dbReference type="GO" id="GO:0007601">
    <property type="term" value="P:visual perception"/>
    <property type="evidence" value="ECO:0007669"/>
    <property type="project" value="UniProtKB-KW"/>
</dbReference>
<comment type="subcellular location">
    <subcellularLocation>
        <location evidence="1">Cytoplasm</location>
        <location evidence="1">Cytoskeleton</location>
        <location evidence="1">Cilium basal body</location>
    </subcellularLocation>
    <subcellularLocation>
        <location evidence="4">Cytoplasm</location>
        <location evidence="4">Cytoskeleton</location>
        <location evidence="4">Flagellum axoneme</location>
    </subcellularLocation>
    <subcellularLocation>
        <location evidence="2">Cytoplasm</location>
        <location evidence="2">Cytoskeleton</location>
        <location evidence="2">Microtubule organizing center</location>
        <location evidence="2">Centrosome</location>
    </subcellularLocation>
    <subcellularLocation>
        <location evidence="3">Golgi apparatus</location>
    </subcellularLocation>
</comment>
<evidence type="ECO:0000256" key="20">
    <source>
        <dbReference type="ARBA" id="ARBA00073293"/>
    </source>
</evidence>
<evidence type="ECO:0000256" key="11">
    <source>
        <dbReference type="ARBA" id="ARBA00022794"/>
    </source>
</evidence>
<evidence type="ECO:0000256" key="12">
    <source>
        <dbReference type="ARBA" id="ARBA00022846"/>
    </source>
</evidence>
<evidence type="ECO:0000256" key="8">
    <source>
        <dbReference type="ARBA" id="ARBA00022606"/>
    </source>
</evidence>
<evidence type="ECO:0000256" key="5">
    <source>
        <dbReference type="ARBA" id="ARBA00022481"/>
    </source>
</evidence>
<evidence type="ECO:0000256" key="17">
    <source>
        <dbReference type="ARBA" id="ARBA00023288"/>
    </source>
</evidence>
<reference evidence="23" key="1">
    <citation type="submission" date="2021-04" db="EMBL/GenBank/DDBJ databases">
        <authorList>
            <consortium name="Wellcome Sanger Institute Data Sharing"/>
        </authorList>
    </citation>
    <scope>NUCLEOTIDE SEQUENCE [LARGE SCALE GENOMIC DNA]</scope>
</reference>
<evidence type="ECO:0000256" key="7">
    <source>
        <dbReference type="ARBA" id="ARBA00022553"/>
    </source>
</evidence>
<keyword evidence="18" id="KW-0636">Prenylation</keyword>
<dbReference type="Pfam" id="PF25390">
    <property type="entry name" value="WD40_RLD"/>
    <property type="match status" value="1"/>
</dbReference>
<feature type="repeat" description="RCC1" evidence="21">
    <location>
        <begin position="134"/>
        <end position="183"/>
    </location>
</feature>
<keyword evidence="6" id="KW-0963">Cytoplasm</keyword>
<dbReference type="GO" id="GO:0005085">
    <property type="term" value="F:guanyl-nucleotide exchange factor activity"/>
    <property type="evidence" value="ECO:0007669"/>
    <property type="project" value="UniProtKB-KW"/>
</dbReference>
<evidence type="ECO:0000256" key="3">
    <source>
        <dbReference type="ARBA" id="ARBA00004555"/>
    </source>
</evidence>
<evidence type="ECO:0000313" key="23">
    <source>
        <dbReference type="Ensembl" id="ENSSAUP00010026924.1"/>
    </source>
</evidence>
<evidence type="ECO:0000256" key="4">
    <source>
        <dbReference type="ARBA" id="ARBA00004611"/>
    </source>
</evidence>
<reference evidence="23" key="2">
    <citation type="submission" date="2025-08" db="UniProtKB">
        <authorList>
            <consortium name="Ensembl"/>
        </authorList>
    </citation>
    <scope>IDENTIFICATION</scope>
</reference>
<dbReference type="Gene3D" id="2.130.10.30">
    <property type="entry name" value="Regulator of chromosome condensation 1/beta-lactamase-inhibitor protein II"/>
    <property type="match status" value="1"/>
</dbReference>
<accession>A0A671VL70</accession>
<keyword evidence="24" id="KW-1185">Reference proteome</keyword>
<keyword evidence="14" id="KW-0969">Cilium</keyword>
<keyword evidence="16" id="KW-0966">Cell projection</keyword>
<dbReference type="PRINTS" id="PR00633">
    <property type="entry name" value="RCCNDNSATION"/>
</dbReference>
<dbReference type="PANTHER" id="PTHR22872">
    <property type="entry name" value="BTK-BINDING PROTEIN-RELATED"/>
    <property type="match status" value="1"/>
</dbReference>
<reference evidence="23" key="3">
    <citation type="submission" date="2025-09" db="UniProtKB">
        <authorList>
            <consortium name="Ensembl"/>
        </authorList>
    </citation>
    <scope>IDENTIFICATION</scope>
</reference>
<keyword evidence="15" id="KW-0206">Cytoskeleton</keyword>
<dbReference type="PROSITE" id="PS50012">
    <property type="entry name" value="RCC1_3"/>
    <property type="match status" value="6"/>
</dbReference>
<dbReference type="GO" id="GO:0030030">
    <property type="term" value="P:cell projection organization"/>
    <property type="evidence" value="ECO:0007669"/>
    <property type="project" value="UniProtKB-KW"/>
</dbReference>
<keyword evidence="13" id="KW-0333">Golgi apparatus</keyword>
<dbReference type="PANTHER" id="PTHR22872:SF9">
    <property type="entry name" value="X-LINKED RETINITIS PIGMENTOSA GTPASE REGULATOR"/>
    <property type="match status" value="1"/>
</dbReference>
<keyword evidence="11" id="KW-0970">Cilium biogenesis/degradation</keyword>
<evidence type="ECO:0000256" key="1">
    <source>
        <dbReference type="ARBA" id="ARBA00004120"/>
    </source>
</evidence>
<evidence type="ECO:0000256" key="13">
    <source>
        <dbReference type="ARBA" id="ARBA00023034"/>
    </source>
</evidence>
<dbReference type="SUPFAM" id="SSF50985">
    <property type="entry name" value="RCC1/BLIP-II"/>
    <property type="match status" value="1"/>
</dbReference>
<dbReference type="Ensembl" id="ENSSAUT00010028420.1">
    <property type="protein sequence ID" value="ENSSAUP00010026924.1"/>
    <property type="gene ID" value="ENSSAUG00010011669.1"/>
</dbReference>
<organism evidence="23 24">
    <name type="scientific">Sparus aurata</name>
    <name type="common">Gilthead sea bream</name>
    <dbReference type="NCBI Taxonomy" id="8175"/>
    <lineage>
        <taxon>Eukaryota</taxon>
        <taxon>Metazoa</taxon>
        <taxon>Chordata</taxon>
        <taxon>Craniata</taxon>
        <taxon>Vertebrata</taxon>
        <taxon>Euteleostomi</taxon>
        <taxon>Actinopterygii</taxon>
        <taxon>Neopterygii</taxon>
        <taxon>Teleostei</taxon>
        <taxon>Neoteleostei</taxon>
        <taxon>Acanthomorphata</taxon>
        <taxon>Eupercaria</taxon>
        <taxon>Spariformes</taxon>
        <taxon>Sparidae</taxon>
        <taxon>Sparus</taxon>
    </lineage>
</organism>
<evidence type="ECO:0000256" key="2">
    <source>
        <dbReference type="ARBA" id="ARBA00004300"/>
    </source>
</evidence>
<feature type="repeat" description="RCC1" evidence="21">
    <location>
        <begin position="289"/>
        <end position="342"/>
    </location>
</feature>
<dbReference type="InterPro" id="IPR051625">
    <property type="entry name" value="Signaling_Regulatory_Domain"/>
</dbReference>
<dbReference type="GO" id="GO:0005929">
    <property type="term" value="C:cilium"/>
    <property type="evidence" value="ECO:0007669"/>
    <property type="project" value="UniProtKB-ARBA"/>
</dbReference>